<evidence type="ECO:0000259" key="4">
    <source>
        <dbReference type="Pfam" id="PF00205"/>
    </source>
</evidence>
<proteinExistence type="inferred from homology"/>
<dbReference type="PANTHER" id="PTHR18968">
    <property type="entry name" value="THIAMINE PYROPHOSPHATE ENZYMES"/>
    <property type="match status" value="1"/>
</dbReference>
<dbReference type="Proteomes" id="UP001500642">
    <property type="component" value="Unassembled WGS sequence"/>
</dbReference>
<dbReference type="InterPro" id="IPR029061">
    <property type="entry name" value="THDP-binding"/>
</dbReference>
<dbReference type="Pfam" id="PF00205">
    <property type="entry name" value="TPP_enzyme_M"/>
    <property type="match status" value="1"/>
</dbReference>
<evidence type="ECO:0000256" key="2">
    <source>
        <dbReference type="ARBA" id="ARBA00023052"/>
    </source>
</evidence>
<keyword evidence="2 3" id="KW-0786">Thiamine pyrophosphate</keyword>
<accession>A0ABP8JC70</accession>
<dbReference type="InterPro" id="IPR045229">
    <property type="entry name" value="TPP_enz"/>
</dbReference>
<dbReference type="RefSeq" id="WP_137319583.1">
    <property type="nucleotide sequence ID" value="NZ_BAABGL010000006.1"/>
</dbReference>
<dbReference type="InterPro" id="IPR012001">
    <property type="entry name" value="Thiamin_PyroP_enz_TPP-bd_dom"/>
</dbReference>
<organism evidence="7 8">
    <name type="scientific">Brevibacterium pityocampae</name>
    <dbReference type="NCBI Taxonomy" id="506594"/>
    <lineage>
        <taxon>Bacteria</taxon>
        <taxon>Bacillati</taxon>
        <taxon>Actinomycetota</taxon>
        <taxon>Actinomycetes</taxon>
        <taxon>Micrococcales</taxon>
        <taxon>Brevibacteriaceae</taxon>
        <taxon>Brevibacterium</taxon>
    </lineage>
</organism>
<evidence type="ECO:0000256" key="1">
    <source>
        <dbReference type="ARBA" id="ARBA00007812"/>
    </source>
</evidence>
<dbReference type="InterPro" id="IPR012000">
    <property type="entry name" value="Thiamin_PyroP_enz_cen_dom"/>
</dbReference>
<dbReference type="Pfam" id="PF02776">
    <property type="entry name" value="TPP_enzyme_N"/>
    <property type="match status" value="1"/>
</dbReference>
<dbReference type="Pfam" id="PF02775">
    <property type="entry name" value="TPP_enzyme_C"/>
    <property type="match status" value="1"/>
</dbReference>
<dbReference type="SUPFAM" id="SSF52518">
    <property type="entry name" value="Thiamin diphosphate-binding fold (THDP-binding)"/>
    <property type="match status" value="2"/>
</dbReference>
<comment type="caution">
    <text evidence="7">The sequence shown here is derived from an EMBL/GenBank/DDBJ whole genome shotgun (WGS) entry which is preliminary data.</text>
</comment>
<dbReference type="EMBL" id="BAABGL010000006">
    <property type="protein sequence ID" value="GAA4388253.1"/>
    <property type="molecule type" value="Genomic_DNA"/>
</dbReference>
<name>A0ABP8JC70_9MICO</name>
<evidence type="ECO:0000256" key="3">
    <source>
        <dbReference type="RuleBase" id="RU362132"/>
    </source>
</evidence>
<comment type="similarity">
    <text evidence="1 3">Belongs to the TPP enzyme family.</text>
</comment>
<dbReference type="CDD" id="cd07035">
    <property type="entry name" value="TPP_PYR_POX_like"/>
    <property type="match status" value="1"/>
</dbReference>
<dbReference type="Gene3D" id="3.40.50.970">
    <property type="match status" value="2"/>
</dbReference>
<evidence type="ECO:0000259" key="6">
    <source>
        <dbReference type="Pfam" id="PF02776"/>
    </source>
</evidence>
<dbReference type="NCBIfam" id="NF006052">
    <property type="entry name" value="PRK08199.1"/>
    <property type="match status" value="1"/>
</dbReference>
<dbReference type="PANTHER" id="PTHR18968:SF120">
    <property type="entry name" value="ACETOLACTATE SYNTHASE LARGE SUBUNIT"/>
    <property type="match status" value="1"/>
</dbReference>
<feature type="domain" description="Thiamine pyrophosphate enzyme N-terminal TPP-binding" evidence="6">
    <location>
        <begin position="16"/>
        <end position="129"/>
    </location>
</feature>
<dbReference type="Gene3D" id="3.40.50.1220">
    <property type="entry name" value="TPP-binding domain"/>
    <property type="match status" value="1"/>
</dbReference>
<evidence type="ECO:0000313" key="7">
    <source>
        <dbReference type="EMBL" id="GAA4388253.1"/>
    </source>
</evidence>
<dbReference type="SUPFAM" id="SSF52467">
    <property type="entry name" value="DHS-like NAD/FAD-binding domain"/>
    <property type="match status" value="1"/>
</dbReference>
<protein>
    <submittedName>
        <fullName evidence="7">Thiamine pyrophosphate-binding protein</fullName>
    </submittedName>
</protein>
<feature type="domain" description="Thiamine pyrophosphate enzyme TPP-binding" evidence="5">
    <location>
        <begin position="395"/>
        <end position="544"/>
    </location>
</feature>
<gene>
    <name evidence="7" type="ORF">GCM10023167_12820</name>
</gene>
<dbReference type="InterPro" id="IPR029035">
    <property type="entry name" value="DHS-like_NAD/FAD-binding_dom"/>
</dbReference>
<dbReference type="InterPro" id="IPR011766">
    <property type="entry name" value="TPP_enzyme_TPP-bd"/>
</dbReference>
<dbReference type="CDD" id="cd00568">
    <property type="entry name" value="TPP_enzymes"/>
    <property type="match status" value="1"/>
</dbReference>
<reference evidence="8" key="1">
    <citation type="journal article" date="2019" name="Int. J. Syst. Evol. Microbiol.">
        <title>The Global Catalogue of Microorganisms (GCM) 10K type strain sequencing project: providing services to taxonomists for standard genome sequencing and annotation.</title>
        <authorList>
            <consortium name="The Broad Institute Genomics Platform"/>
            <consortium name="The Broad Institute Genome Sequencing Center for Infectious Disease"/>
            <person name="Wu L."/>
            <person name="Ma J."/>
        </authorList>
    </citation>
    <scope>NUCLEOTIDE SEQUENCE [LARGE SCALE GENOMIC DNA]</scope>
    <source>
        <strain evidence="8">JCM 17808</strain>
    </source>
</reference>
<keyword evidence="8" id="KW-1185">Reference proteome</keyword>
<evidence type="ECO:0000259" key="5">
    <source>
        <dbReference type="Pfam" id="PF02775"/>
    </source>
</evidence>
<sequence length="553" mass="60005">MTTVRDIEGVPNSVSAGHMIVKSLAQHGVERVYVVPGESYLDVLDGLHDSDIETVVCRHEGGAAYMAEADGKMNPVPGIAMVTRGPGAANAHVGLHTAWQDSTAMVLFVGLIPFEHREKEAFQEFDPKAWFDSGAKRVMILDHAERASEIVAEAMFAAASGRPGPVVVGLPEDIIKMGNDGVLHPRIPIAEGGMTVTDWKALKSALLDAERPLFVFGGNDWTHPAAEEFTAWLESHNLPAAAEWRCEGTVPFTSPSYVGPLGYGRPHHTRSVLEDSDLLVFVGTVPGDVITDGFTARQNWEKSNFLVTIDPALRGRSGPVSHQIVAKPDVFIRDLVRMDLPVRDAWRQWTNELRERQNDFAALPTAEPGDGQAKMATLMANLVPRLDEDAMVTFGAGEHTNWAHRYFPTNGYASMISARNGSMGYSVPAAVAASLNHPGRQIISIAGDGEFLMNGQELATAKQYGANPLVIVMDNQEYGTIRTHQERDYPDRVSGTQLANPDFAKLAEAYGGVGVRVERDSEVPAAVDTALAAIADGEFALIHIIVEQRVKAY</sequence>
<feature type="domain" description="Thiamine pyrophosphate enzyme central" evidence="4">
    <location>
        <begin position="202"/>
        <end position="335"/>
    </location>
</feature>
<evidence type="ECO:0000313" key="8">
    <source>
        <dbReference type="Proteomes" id="UP001500642"/>
    </source>
</evidence>